<keyword evidence="2" id="KW-1185">Reference proteome</keyword>
<gene>
    <name evidence="1" type="ORF">GJV78_14745</name>
</gene>
<dbReference type="AlphaFoldDB" id="A0A6L6IKU3"/>
<dbReference type="OrthoDB" id="8896696at2"/>
<comment type="caution">
    <text evidence="1">The sequence shown here is derived from an EMBL/GenBank/DDBJ whole genome shotgun (WGS) entry which is preliminary data.</text>
</comment>
<proteinExistence type="predicted"/>
<protein>
    <submittedName>
        <fullName evidence="1">Mor transcription activator family protein</fullName>
    </submittedName>
</protein>
<reference evidence="1 2" key="1">
    <citation type="submission" date="2019-11" db="EMBL/GenBank/DDBJ databases">
        <title>Escherichia alba sp. nov. isolated from the gut of plastic-eating superworms Zophobas atratus.</title>
        <authorList>
            <person name="Yang Y."/>
        </authorList>
    </citation>
    <scope>NUCLEOTIDE SEQUENCE [LARGE SCALE GENOMIC DNA]</scope>
    <source>
        <strain evidence="2">BIT-B35</strain>
    </source>
</reference>
<organism evidence="1 2">
    <name type="scientific">Intestinirhabdus alba</name>
    <dbReference type="NCBI Taxonomy" id="2899544"/>
    <lineage>
        <taxon>Bacteria</taxon>
        <taxon>Pseudomonadati</taxon>
        <taxon>Pseudomonadota</taxon>
        <taxon>Gammaproteobacteria</taxon>
        <taxon>Enterobacterales</taxon>
        <taxon>Enterobacteriaceae</taxon>
        <taxon>Intestinirhabdus</taxon>
    </lineage>
</organism>
<evidence type="ECO:0000313" key="2">
    <source>
        <dbReference type="Proteomes" id="UP000477739"/>
    </source>
</evidence>
<name>A0A6L6IKU3_9ENTR</name>
<evidence type="ECO:0000313" key="1">
    <source>
        <dbReference type="EMBL" id="MTH47492.1"/>
    </source>
</evidence>
<dbReference type="SUPFAM" id="SSF46689">
    <property type="entry name" value="Homeodomain-like"/>
    <property type="match status" value="1"/>
</dbReference>
<dbReference type="InterPro" id="IPR009057">
    <property type="entry name" value="Homeodomain-like_sf"/>
</dbReference>
<dbReference type="Proteomes" id="UP000477739">
    <property type="component" value="Unassembled WGS sequence"/>
</dbReference>
<accession>A0A6L6IKU3</accession>
<sequence>MQSGGLNVKITVNHDELAQIERLLPESAKMLIHVLGYSATSRLINRFGGVTLAAKSGAARERSGGVHALLREVLTEDESRKLIGYLGADQFYIPRCDSALRELRNARFIAAIAARQDEGMSIRQAMALLCPEYGISDRQGWKLIRSSSEAGEQPGLF</sequence>
<dbReference type="EMBL" id="WMJZ01000020">
    <property type="protein sequence ID" value="MTH47492.1"/>
    <property type="molecule type" value="Genomic_DNA"/>
</dbReference>